<keyword evidence="1" id="KW-0732">Signal</keyword>
<dbReference type="EMBL" id="VOAV01000018">
    <property type="protein sequence ID" value="TWO29268.1"/>
    <property type="molecule type" value="Genomic_DNA"/>
</dbReference>
<feature type="domain" description="M23ase beta-sheet core" evidence="3">
    <location>
        <begin position="313"/>
        <end position="394"/>
    </location>
</feature>
<dbReference type="SUPFAM" id="SSF51261">
    <property type="entry name" value="Duplicated hybrid motif"/>
    <property type="match status" value="1"/>
</dbReference>
<gene>
    <name evidence="4" type="ORF">XK09_04730</name>
</gene>
<evidence type="ECO:0000256" key="1">
    <source>
        <dbReference type="ARBA" id="ARBA00022729"/>
    </source>
</evidence>
<evidence type="ECO:0000256" key="2">
    <source>
        <dbReference type="SAM" id="Coils"/>
    </source>
</evidence>
<evidence type="ECO:0000259" key="3">
    <source>
        <dbReference type="Pfam" id="PF01551"/>
    </source>
</evidence>
<feature type="coiled-coil region" evidence="2">
    <location>
        <begin position="56"/>
        <end position="93"/>
    </location>
</feature>
<protein>
    <submittedName>
        <fullName evidence="4">Peptidoglycan DD-metalloendopeptidase family protein</fullName>
    </submittedName>
</protein>
<dbReference type="Proteomes" id="UP000321599">
    <property type="component" value="Unassembled WGS sequence"/>
</dbReference>
<dbReference type="PANTHER" id="PTHR21666:SF289">
    <property type="entry name" value="L-ALA--D-GLU ENDOPEPTIDASE"/>
    <property type="match status" value="1"/>
</dbReference>
<dbReference type="Pfam" id="PF01551">
    <property type="entry name" value="Peptidase_M23"/>
    <property type="match status" value="1"/>
</dbReference>
<reference evidence="4 5" key="1">
    <citation type="submission" date="2019-07" db="EMBL/GenBank/DDBJ databases">
        <title>Rapid identification of Enteric Bacteria from Whole Genome Sequences (WGS) using Average Nucleotide Identity (ANI).</title>
        <authorList>
            <person name="Lane C."/>
        </authorList>
    </citation>
    <scope>NUCLEOTIDE SEQUENCE [LARGE SCALE GENOMIC DNA]</scope>
    <source>
        <strain evidence="4 5">2013D-9588</strain>
    </source>
</reference>
<proteinExistence type="predicted"/>
<dbReference type="InterPro" id="IPR011055">
    <property type="entry name" value="Dup_hybrid_motif"/>
</dbReference>
<sequence length="401" mass="45457">MMRILLLFTISIYMLFSANVSEKIKDQKDSISSAKKLENQINKKLEELAIDIIAGNKAVENTAKQIEELSEQVEALEDSARNANIELDKLTSQNGELIKSQKDMELRMIKIISEDFAYDLVAPNDYSESQDSIIATEILSNLNRVMSSEFKKLAKDYEETTNLIKSQSKKIESIKFDLKEFRQKQTALKSLQSKQKRNLEILNQDKNIYSKKLADIKKQQDEMRKTLENLQILAAKPQVPAKKQTPTKEQNRAKTDDVRMIGSSYQAGNVKRYSGSKTIAPLDKFSVKQKFGDYVDPVYNIKIFNESVVLRSATTDAMVKNVLAGTIVFAKETPVLDKVVIVENGNGIHTIYAHLDKIAPTIKVGQKVKKGYVIGRVKQDLTFEVTQKNYHINPLELIAMN</sequence>
<evidence type="ECO:0000313" key="4">
    <source>
        <dbReference type="EMBL" id="TWO29268.1"/>
    </source>
</evidence>
<dbReference type="InterPro" id="IPR050570">
    <property type="entry name" value="Cell_wall_metabolism_enzyme"/>
</dbReference>
<name>A0ABY3GB00_9BACT</name>
<keyword evidence="5" id="KW-1185">Reference proteome</keyword>
<dbReference type="CDD" id="cd12797">
    <property type="entry name" value="M23_peptidase"/>
    <property type="match status" value="1"/>
</dbReference>
<dbReference type="Gene3D" id="2.70.70.10">
    <property type="entry name" value="Glucose Permease (Domain IIA)"/>
    <property type="match status" value="1"/>
</dbReference>
<evidence type="ECO:0000313" key="5">
    <source>
        <dbReference type="Proteomes" id="UP000321599"/>
    </source>
</evidence>
<keyword evidence="2" id="KW-0175">Coiled coil</keyword>
<dbReference type="InterPro" id="IPR016047">
    <property type="entry name" value="M23ase_b-sheet_dom"/>
</dbReference>
<feature type="coiled-coil region" evidence="2">
    <location>
        <begin position="199"/>
        <end position="236"/>
    </location>
</feature>
<organism evidence="4 5">
    <name type="scientific">Campylobacter lanienae</name>
    <dbReference type="NCBI Taxonomy" id="75658"/>
    <lineage>
        <taxon>Bacteria</taxon>
        <taxon>Pseudomonadati</taxon>
        <taxon>Campylobacterota</taxon>
        <taxon>Epsilonproteobacteria</taxon>
        <taxon>Campylobacterales</taxon>
        <taxon>Campylobacteraceae</taxon>
        <taxon>Campylobacter</taxon>
    </lineage>
</organism>
<accession>A0ABY3GB00</accession>
<dbReference type="PANTHER" id="PTHR21666">
    <property type="entry name" value="PEPTIDASE-RELATED"/>
    <property type="match status" value="1"/>
</dbReference>
<comment type="caution">
    <text evidence="4">The sequence shown here is derived from an EMBL/GenBank/DDBJ whole genome shotgun (WGS) entry which is preliminary data.</text>
</comment>